<dbReference type="GO" id="GO:0003700">
    <property type="term" value="F:DNA-binding transcription factor activity"/>
    <property type="evidence" value="ECO:0007669"/>
    <property type="project" value="InterPro"/>
</dbReference>
<dbReference type="SUPFAM" id="SSF88659">
    <property type="entry name" value="Sigma3 and sigma4 domains of RNA polymerase sigma factors"/>
    <property type="match status" value="1"/>
</dbReference>
<reference evidence="4" key="1">
    <citation type="submission" date="2019-11" db="EMBL/GenBank/DDBJ databases">
        <authorList>
            <person name="Li J."/>
        </authorList>
    </citation>
    <scope>NUCLEOTIDE SEQUENCE</scope>
    <source>
        <strain evidence="4">B6B</strain>
    </source>
</reference>
<dbReference type="SUPFAM" id="SSF88946">
    <property type="entry name" value="Sigma2 domain of RNA polymerase sigma factors"/>
    <property type="match status" value="1"/>
</dbReference>
<dbReference type="AlphaFoldDB" id="A0A6A8D986"/>
<dbReference type="OrthoDB" id="9783788at2"/>
<dbReference type="GO" id="GO:0006352">
    <property type="term" value="P:DNA-templated transcription initiation"/>
    <property type="evidence" value="ECO:0007669"/>
    <property type="project" value="InterPro"/>
</dbReference>
<dbReference type="Gene3D" id="1.10.10.10">
    <property type="entry name" value="Winged helix-like DNA-binding domain superfamily/Winged helix DNA-binding domain"/>
    <property type="match status" value="1"/>
</dbReference>
<dbReference type="Gene3D" id="1.10.1740.10">
    <property type="match status" value="1"/>
</dbReference>
<dbReference type="InterPro" id="IPR007394">
    <property type="entry name" value="UPF0122"/>
</dbReference>
<organism evidence="4 5">
    <name type="scientific">Aquibacillus halophilus</name>
    <dbReference type="NCBI Taxonomy" id="930132"/>
    <lineage>
        <taxon>Bacteria</taxon>
        <taxon>Bacillati</taxon>
        <taxon>Bacillota</taxon>
        <taxon>Bacilli</taxon>
        <taxon>Bacillales</taxon>
        <taxon>Bacillaceae</taxon>
        <taxon>Aquibacillus</taxon>
    </lineage>
</organism>
<accession>A0A6A8D986</accession>
<keyword evidence="5" id="KW-1185">Reference proteome</keyword>
<dbReference type="InterPro" id="IPR014284">
    <property type="entry name" value="RNA_pol_sigma-70_dom"/>
</dbReference>
<proteinExistence type="inferred from homology"/>
<protein>
    <submittedName>
        <fullName evidence="4">Sigma-70 family RNA polymerase sigma factor</fullName>
    </submittedName>
</protein>
<sequence length="175" mass="20686">MVEIQSTYFNDILKAHENMIYHLINKLGIRDPDKEFYQEGVIAIWRAVETYDENRGKFSSYAYFLIEKGLLSLIRQRNRQVEKDNYYLEKLSTDESRVLTSLEIGFDPYLLNSIEEILTDNQLKWFKLFVLEDLSIKEIANIENVTEDAVKNWGRLARPKLRALLKDDGIQLQFN</sequence>
<name>A0A6A8D986_9BACI</name>
<comment type="similarity">
    <text evidence="1">Belongs to the UPF0122 family.</text>
</comment>
<evidence type="ECO:0000313" key="4">
    <source>
        <dbReference type="EMBL" id="MRH41096.1"/>
    </source>
</evidence>
<evidence type="ECO:0000313" key="5">
    <source>
        <dbReference type="Proteomes" id="UP000799092"/>
    </source>
</evidence>
<feature type="domain" description="RNA polymerase sigma-70 region 2" evidence="3">
    <location>
        <begin position="14"/>
        <end position="79"/>
    </location>
</feature>
<gene>
    <name evidence="4" type="ORF">GH741_00220</name>
</gene>
<dbReference type="NCBIfam" id="TIGR02937">
    <property type="entry name" value="sigma70-ECF"/>
    <property type="match status" value="1"/>
</dbReference>
<dbReference type="EMBL" id="WJNG01000001">
    <property type="protein sequence ID" value="MRH41096.1"/>
    <property type="molecule type" value="Genomic_DNA"/>
</dbReference>
<dbReference type="InterPro" id="IPR013325">
    <property type="entry name" value="RNA_pol_sigma_r2"/>
</dbReference>
<dbReference type="InterPro" id="IPR013324">
    <property type="entry name" value="RNA_pol_sigma_r3/r4-like"/>
</dbReference>
<evidence type="ECO:0000259" key="3">
    <source>
        <dbReference type="Pfam" id="PF04542"/>
    </source>
</evidence>
<dbReference type="Pfam" id="PF04542">
    <property type="entry name" value="Sigma70_r2"/>
    <property type="match status" value="1"/>
</dbReference>
<evidence type="ECO:0000256" key="2">
    <source>
        <dbReference type="ARBA" id="ARBA00024764"/>
    </source>
</evidence>
<dbReference type="Proteomes" id="UP000799092">
    <property type="component" value="Unassembled WGS sequence"/>
</dbReference>
<dbReference type="InterPro" id="IPR036388">
    <property type="entry name" value="WH-like_DNA-bd_sf"/>
</dbReference>
<comment type="function">
    <text evidence="2">Might take part in the signal recognition particle (SRP) pathway. This is inferred from the conservation of its genetic proximity to ftsY/ffh. May be a regulatory protein.</text>
</comment>
<comment type="caution">
    <text evidence="4">The sequence shown here is derived from an EMBL/GenBank/DDBJ whole genome shotgun (WGS) entry which is preliminary data.</text>
</comment>
<dbReference type="InterPro" id="IPR007627">
    <property type="entry name" value="RNA_pol_sigma70_r2"/>
</dbReference>
<evidence type="ECO:0000256" key="1">
    <source>
        <dbReference type="ARBA" id="ARBA00008720"/>
    </source>
</evidence>
<dbReference type="RefSeq" id="WP_153734767.1">
    <property type="nucleotide sequence ID" value="NZ_WJNG01000001.1"/>
</dbReference>
<dbReference type="Pfam" id="PF04297">
    <property type="entry name" value="UPF0122"/>
    <property type="match status" value="1"/>
</dbReference>